<feature type="region of interest" description="Disordered" evidence="1">
    <location>
        <begin position="252"/>
        <end position="300"/>
    </location>
</feature>
<feature type="region of interest" description="Disordered" evidence="1">
    <location>
        <begin position="999"/>
        <end position="1050"/>
    </location>
</feature>
<feature type="compositionally biased region" description="Basic and acidic residues" evidence="1">
    <location>
        <begin position="921"/>
        <end position="953"/>
    </location>
</feature>
<feature type="region of interest" description="Disordered" evidence="1">
    <location>
        <begin position="508"/>
        <end position="531"/>
    </location>
</feature>
<feature type="compositionally biased region" description="Basic and acidic residues" evidence="1">
    <location>
        <begin position="443"/>
        <end position="457"/>
    </location>
</feature>
<feature type="region of interest" description="Disordered" evidence="1">
    <location>
        <begin position="571"/>
        <end position="595"/>
    </location>
</feature>
<evidence type="ECO:0000313" key="2">
    <source>
        <dbReference type="EMBL" id="CEL70475.1"/>
    </source>
</evidence>
<name>A0A0F7UPT7_NEOCL</name>
<dbReference type="EMBL" id="LN714487">
    <property type="protein sequence ID" value="CEL70475.1"/>
    <property type="molecule type" value="Genomic_DNA"/>
</dbReference>
<feature type="compositionally biased region" description="Basic and acidic residues" evidence="1">
    <location>
        <begin position="133"/>
        <end position="147"/>
    </location>
</feature>
<feature type="compositionally biased region" description="Polar residues" evidence="1">
    <location>
        <begin position="148"/>
        <end position="159"/>
    </location>
</feature>
<feature type="compositionally biased region" description="Basic and acidic residues" evidence="1">
    <location>
        <begin position="1214"/>
        <end position="1244"/>
    </location>
</feature>
<feature type="compositionally biased region" description="Basic and acidic residues" evidence="1">
    <location>
        <begin position="1041"/>
        <end position="1050"/>
    </location>
</feature>
<feature type="region of interest" description="Disordered" evidence="1">
    <location>
        <begin position="884"/>
        <end position="974"/>
    </location>
</feature>
<gene>
    <name evidence="2" type="ORF">BN1204_061580</name>
</gene>
<proteinExistence type="predicted"/>
<feature type="region of interest" description="Disordered" evidence="1">
    <location>
        <begin position="1099"/>
        <end position="1123"/>
    </location>
</feature>
<accession>A0A0F7UPT7</accession>
<feature type="compositionally biased region" description="Basic and acidic residues" evidence="1">
    <location>
        <begin position="773"/>
        <end position="798"/>
    </location>
</feature>
<protein>
    <submittedName>
        <fullName evidence="2">Uncharacterized protein</fullName>
    </submittedName>
</protein>
<feature type="region of interest" description="Disordered" evidence="1">
    <location>
        <begin position="1199"/>
        <end position="1319"/>
    </location>
</feature>
<reference evidence="2" key="1">
    <citation type="journal article" date="2015" name="PLoS ONE">
        <title>Comprehensive Evaluation of Toxoplasma gondii VEG and Neospora caninum LIV Genomes with Tachyzoite Stage Transcriptome and Proteome Defines Novel Transcript Features.</title>
        <authorList>
            <person name="Ramaprasad A."/>
            <person name="Mourier T."/>
            <person name="Naeem R."/>
            <person name="Malas T.B."/>
            <person name="Moussa E."/>
            <person name="Panigrahi A."/>
            <person name="Vermont S.J."/>
            <person name="Otto T.D."/>
            <person name="Wastling J."/>
            <person name="Pain A."/>
        </authorList>
    </citation>
    <scope>NUCLEOTIDE SEQUENCE</scope>
    <source>
        <strain evidence="2">Liverpool</strain>
    </source>
</reference>
<feature type="region of interest" description="Disordered" evidence="1">
    <location>
        <begin position="405"/>
        <end position="459"/>
    </location>
</feature>
<feature type="compositionally biased region" description="Basic and acidic residues" evidence="1">
    <location>
        <begin position="1283"/>
        <end position="1307"/>
    </location>
</feature>
<feature type="compositionally biased region" description="Basic and acidic residues" evidence="1">
    <location>
        <begin position="420"/>
        <end position="436"/>
    </location>
</feature>
<feature type="compositionally biased region" description="Basic and acidic residues" evidence="1">
    <location>
        <begin position="183"/>
        <end position="196"/>
    </location>
</feature>
<feature type="region of interest" description="Disordered" evidence="1">
    <location>
        <begin position="49"/>
        <end position="217"/>
    </location>
</feature>
<organism evidence="2">
    <name type="scientific">Neospora caninum (strain Liverpool)</name>
    <dbReference type="NCBI Taxonomy" id="572307"/>
    <lineage>
        <taxon>Eukaryota</taxon>
        <taxon>Sar</taxon>
        <taxon>Alveolata</taxon>
        <taxon>Apicomplexa</taxon>
        <taxon>Conoidasida</taxon>
        <taxon>Coccidia</taxon>
        <taxon>Eucoccidiorida</taxon>
        <taxon>Eimeriorina</taxon>
        <taxon>Sarcocystidae</taxon>
        <taxon>Neospora</taxon>
    </lineage>
</organism>
<feature type="compositionally biased region" description="Basic and acidic residues" evidence="1">
    <location>
        <begin position="1257"/>
        <end position="1267"/>
    </location>
</feature>
<evidence type="ECO:0000256" key="1">
    <source>
        <dbReference type="SAM" id="MobiDB-lite"/>
    </source>
</evidence>
<feature type="compositionally biased region" description="Polar residues" evidence="1">
    <location>
        <begin position="408"/>
        <end position="419"/>
    </location>
</feature>
<feature type="compositionally biased region" description="Low complexity" evidence="1">
    <location>
        <begin position="57"/>
        <end position="80"/>
    </location>
</feature>
<feature type="compositionally biased region" description="Basic and acidic residues" evidence="1">
    <location>
        <begin position="707"/>
        <end position="716"/>
    </location>
</feature>
<feature type="compositionally biased region" description="Low complexity" evidence="1">
    <location>
        <begin position="892"/>
        <end position="904"/>
    </location>
</feature>
<feature type="compositionally biased region" description="Polar residues" evidence="1">
    <location>
        <begin position="252"/>
        <end position="261"/>
    </location>
</feature>
<feature type="compositionally biased region" description="Basic and acidic residues" evidence="1">
    <location>
        <begin position="577"/>
        <end position="595"/>
    </location>
</feature>
<feature type="compositionally biased region" description="Low complexity" evidence="1">
    <location>
        <begin position="272"/>
        <end position="292"/>
    </location>
</feature>
<sequence length="1319" mass="143713">MAEWKLEAAQVAGMAVEEIHERLQRLPRENWPGAIAQLPVEKKRELCRLLSRKNTAKSKAASPSSRSSSSSPSSSTSPTSLHRSVSEARGVCTPDTPGAVAKAARTAESTSVSGGEQHRGWFRTPSRLRPAARAREEVEGLRERNSVKSEASLSASLPSTEGAPASPPSEIATTVAPRSAVRTARESQDPEERRETVGIPTVLSREKKRAAESLTFAREKERRTHPYGIPAVPLSAFLPLLCPPSWGVDVSGSSATPTCCTSPRHSSPPSPSSSSPAASSSSTFASSSSPLSVGEGTVEWGGEQGEAESLVRVFSAFRRQLASALLPASSPVAHLFRPLEELGFVSGLVETLQEPEDRPRNAPPSLATRVLVVYLHCWLAAFLHAFHADTVFAYCTCAPNGSPEQELHSPSSRLASSRETTPDARSFDVHQDESERFSASQARVREGDPPFPREARPRSKCRGCAAVTKRLHGTANWRRFLDRYFPIEVARFASVASAHQSAARALTASSTSSPLTPALPSSSLSSSSSSLSSPSSPSFSLLALPLRPQHQLGVGAEPLDPPREAALRQENGLPPEVGDRGEGDLSRPCIREDTREPLTRGERGLVAAEAAWCLLTPAKRFEERLELLHVRSRGLRGQEYKRFVEARTRQLLKKTLQSLLFRSAFAQLAGHVWGVGAKAKALGVAGGENEETTSQGREGASDGADAWDVRREKEGIDNEEEREKEDGKGRISGVLPGGQITQLFLFIVNDRLQTCAELALRCMYTRRERARQRREAKAGKDAADGAAEEGRTDEKDNDAPFSSWSFRQSREAQSALLPLSAVVQLWGQDEHEETREKQKGEEERADAMACAANLLFHCVDQPLFNVHGAFPLFSAACAAVDCSTKKKKRGRPPSSSGSSPSSPSAAREARVATRSAWPCVKSEETGSAVKERRAAFQGVREKDERESQARENDSAGSSTLPLAGARMRGDADEETEASARWSALVEAAVEFCVRREEDAPPLFSPPSSPSSPSACKREARGVKRGRRPTKHRLSSSDEEPEKQAERDGDKWRFPGIDLCGAFVAVRVQQLWKASQGQGDCREMVNQALREWRVAGAALASSAAPTDEHDENAGGGEGDACKEEKEDACSESISLLLSLHNQLRQMYEHMAAASRLTALLSLLRSSSPTLQQPRFLNLREVLEVNRLLQTQASRLSQKAALYQTRAPKGMKTTRKATEQGAREDSERGARKEKNEQGEGEKEGRGEAQNQEEGGVQNEADREENKTQRGGECSGEEGKRRRRGRFDAPDESREETRRGRRHEEADRAKPGRAQQSEGTHT</sequence>
<feature type="compositionally biased region" description="Basic residues" evidence="1">
    <location>
        <begin position="1022"/>
        <end position="1033"/>
    </location>
</feature>
<feature type="region of interest" description="Disordered" evidence="1">
    <location>
        <begin position="686"/>
        <end position="733"/>
    </location>
</feature>
<feature type="region of interest" description="Disordered" evidence="1">
    <location>
        <begin position="771"/>
        <end position="802"/>
    </location>
</feature>